<dbReference type="InterPro" id="IPR052155">
    <property type="entry name" value="Biofilm_reg_signaling"/>
</dbReference>
<feature type="compositionally biased region" description="Low complexity" evidence="1">
    <location>
        <begin position="206"/>
        <end position="216"/>
    </location>
</feature>
<dbReference type="PANTHER" id="PTHR44757:SF2">
    <property type="entry name" value="BIOFILM ARCHITECTURE MAINTENANCE PROTEIN MBAA"/>
    <property type="match status" value="1"/>
</dbReference>
<dbReference type="InterPro" id="IPR029787">
    <property type="entry name" value="Nucleotide_cyclase"/>
</dbReference>
<dbReference type="PROSITE" id="PS50887">
    <property type="entry name" value="GGDEF"/>
    <property type="match status" value="1"/>
</dbReference>
<dbReference type="EMBL" id="CP071595">
    <property type="protein sequence ID" value="QSY52251.1"/>
    <property type="molecule type" value="Genomic_DNA"/>
</dbReference>
<proteinExistence type="predicted"/>
<feature type="domain" description="GGDEF" evidence="2">
    <location>
        <begin position="57"/>
        <end position="191"/>
    </location>
</feature>
<protein>
    <submittedName>
        <fullName evidence="3">GGDEF domain-containing protein</fullName>
    </submittedName>
</protein>
<dbReference type="Gene3D" id="3.30.70.270">
    <property type="match status" value="1"/>
</dbReference>
<evidence type="ECO:0000313" key="4">
    <source>
        <dbReference type="Proteomes" id="UP000671836"/>
    </source>
</evidence>
<organism evidence="3 4">
    <name type="scientific">Streptomyces griseocarneus</name>
    <dbReference type="NCBI Taxonomy" id="51201"/>
    <lineage>
        <taxon>Bacteria</taxon>
        <taxon>Bacillati</taxon>
        <taxon>Actinomycetota</taxon>
        <taxon>Actinomycetes</taxon>
        <taxon>Kitasatosporales</taxon>
        <taxon>Streptomycetaceae</taxon>
        <taxon>Streptomyces</taxon>
    </lineage>
</organism>
<dbReference type="Pfam" id="PF00990">
    <property type="entry name" value="GGDEF"/>
    <property type="match status" value="1"/>
</dbReference>
<accession>A0ABX7RVC0</accession>
<reference evidence="3 4" key="1">
    <citation type="submission" date="2021-03" db="EMBL/GenBank/DDBJ databases">
        <title>Streptomyces strains.</title>
        <authorList>
            <person name="Lund M.B."/>
            <person name="Toerring T."/>
        </authorList>
    </citation>
    <scope>NUCLEOTIDE SEQUENCE [LARGE SCALE GENOMIC DNA]</scope>
    <source>
        <strain evidence="3 4">KCC S-1010</strain>
    </source>
</reference>
<dbReference type="InterPro" id="IPR000160">
    <property type="entry name" value="GGDEF_dom"/>
</dbReference>
<evidence type="ECO:0000259" key="2">
    <source>
        <dbReference type="PROSITE" id="PS50887"/>
    </source>
</evidence>
<gene>
    <name evidence="3" type="ORF">J3S04_03840</name>
</gene>
<dbReference type="InterPro" id="IPR043128">
    <property type="entry name" value="Rev_trsase/Diguanyl_cyclase"/>
</dbReference>
<evidence type="ECO:0000313" key="3">
    <source>
        <dbReference type="EMBL" id="QSY52251.1"/>
    </source>
</evidence>
<dbReference type="NCBIfam" id="TIGR00254">
    <property type="entry name" value="GGDEF"/>
    <property type="match status" value="1"/>
</dbReference>
<feature type="region of interest" description="Disordered" evidence="1">
    <location>
        <begin position="189"/>
        <end position="216"/>
    </location>
</feature>
<name>A0ABX7RVC0_9ACTN</name>
<dbReference type="SUPFAM" id="SSF55073">
    <property type="entry name" value="Nucleotide cyclase"/>
    <property type="match status" value="1"/>
</dbReference>
<dbReference type="SMART" id="SM00267">
    <property type="entry name" value="GGDEF"/>
    <property type="match status" value="1"/>
</dbReference>
<evidence type="ECO:0000256" key="1">
    <source>
        <dbReference type="SAM" id="MobiDB-lite"/>
    </source>
</evidence>
<dbReference type="Proteomes" id="UP000671836">
    <property type="component" value="Chromosome"/>
</dbReference>
<sequence>MDTLLAASVAAGPVAAGWSLHTLLLRHRIDRARRDPLTGLPGRGMFEATARRALRKPGGVVVLIDLDRFKALNDAHGHAAGDAVLAAAAERLSAFAVLLDGCAGRLGGDEFALVVFPQRPDCLSFDLGGLHEDLCEPVPFRGTDLRVGASIGAFATTSLPAPDLSRALRLADEAMYDAKKIGGGWRIARSPIPSMTSTHGRRTGRRGTTPRAGAPR</sequence>
<dbReference type="RefSeq" id="WP_086570626.1">
    <property type="nucleotide sequence ID" value="NZ_CP071595.1"/>
</dbReference>
<keyword evidence="4" id="KW-1185">Reference proteome</keyword>
<dbReference type="CDD" id="cd01949">
    <property type="entry name" value="GGDEF"/>
    <property type="match status" value="1"/>
</dbReference>
<dbReference type="PANTHER" id="PTHR44757">
    <property type="entry name" value="DIGUANYLATE CYCLASE DGCP"/>
    <property type="match status" value="1"/>
</dbReference>